<evidence type="ECO:0000256" key="3">
    <source>
        <dbReference type="ARBA" id="ARBA00023163"/>
    </source>
</evidence>
<reference evidence="5" key="2">
    <citation type="submission" date="2021-04" db="EMBL/GenBank/DDBJ databases">
        <authorList>
            <person name="Gilroy R."/>
        </authorList>
    </citation>
    <scope>NUCLEOTIDE SEQUENCE</scope>
    <source>
        <strain evidence="5">USAMLcec2-132</strain>
    </source>
</reference>
<dbReference type="GO" id="GO:0003700">
    <property type="term" value="F:DNA-binding transcription factor activity"/>
    <property type="evidence" value="ECO:0007669"/>
    <property type="project" value="InterPro"/>
</dbReference>
<dbReference type="InterPro" id="IPR039422">
    <property type="entry name" value="MarR/SlyA-like"/>
</dbReference>
<reference evidence="5" key="1">
    <citation type="journal article" date="2021" name="PeerJ">
        <title>Extensive microbial diversity within the chicken gut microbiome revealed by metagenomics and culture.</title>
        <authorList>
            <person name="Gilroy R."/>
            <person name="Ravi A."/>
            <person name="Getino M."/>
            <person name="Pursley I."/>
            <person name="Horton D.L."/>
            <person name="Alikhan N.F."/>
            <person name="Baker D."/>
            <person name="Gharbi K."/>
            <person name="Hall N."/>
            <person name="Watson M."/>
            <person name="Adriaenssens E.M."/>
            <person name="Foster-Nyarko E."/>
            <person name="Jarju S."/>
            <person name="Secka A."/>
            <person name="Antonio M."/>
            <person name="Oren A."/>
            <person name="Chaudhuri R.R."/>
            <person name="La Ragione R."/>
            <person name="Hildebrand F."/>
            <person name="Pallen M.J."/>
        </authorList>
    </citation>
    <scope>NUCLEOTIDE SEQUENCE</scope>
    <source>
        <strain evidence="5">USAMLcec2-132</strain>
    </source>
</reference>
<proteinExistence type="predicted"/>
<dbReference type="PANTHER" id="PTHR33164:SF64">
    <property type="entry name" value="TRANSCRIPTIONAL REGULATOR SLYA"/>
    <property type="match status" value="1"/>
</dbReference>
<dbReference type="CDD" id="cd00090">
    <property type="entry name" value="HTH_ARSR"/>
    <property type="match status" value="1"/>
</dbReference>
<dbReference type="GO" id="GO:0006950">
    <property type="term" value="P:response to stress"/>
    <property type="evidence" value="ECO:0007669"/>
    <property type="project" value="TreeGrafter"/>
</dbReference>
<accession>A0A9D2SR71</accession>
<comment type="caution">
    <text evidence="5">The sequence shown here is derived from an EMBL/GenBank/DDBJ whole genome shotgun (WGS) entry which is preliminary data.</text>
</comment>
<sequence length="153" mass="17791">MEINMEKREIREAMVRMEAARKRILHPYFQKLGLTPGQPRILNKLFERDHVSQRELADRCSMDVATLSRSLDKLEEAGYVSRQKHPDCRRSFLIVLTEAGREKAAEVHENFSRMDGQIWKGIDEEEMERFLSCAQKIIRNLEEADGVSASERG</sequence>
<dbReference type="InterPro" id="IPR011991">
    <property type="entry name" value="ArsR-like_HTH"/>
</dbReference>
<dbReference type="InterPro" id="IPR000835">
    <property type="entry name" value="HTH_MarR-typ"/>
</dbReference>
<organism evidence="5 6">
    <name type="scientific">Candidatus Eisenbergiella merdavium</name>
    <dbReference type="NCBI Taxonomy" id="2838551"/>
    <lineage>
        <taxon>Bacteria</taxon>
        <taxon>Bacillati</taxon>
        <taxon>Bacillota</taxon>
        <taxon>Clostridia</taxon>
        <taxon>Lachnospirales</taxon>
        <taxon>Lachnospiraceae</taxon>
        <taxon>Eisenbergiella</taxon>
    </lineage>
</organism>
<dbReference type="GO" id="GO:0003677">
    <property type="term" value="F:DNA binding"/>
    <property type="evidence" value="ECO:0007669"/>
    <property type="project" value="UniProtKB-KW"/>
</dbReference>
<evidence type="ECO:0000313" key="6">
    <source>
        <dbReference type="Proteomes" id="UP000823891"/>
    </source>
</evidence>
<dbReference type="SMART" id="SM00347">
    <property type="entry name" value="HTH_MARR"/>
    <property type="match status" value="1"/>
</dbReference>
<evidence type="ECO:0000313" key="5">
    <source>
        <dbReference type="EMBL" id="HJC24212.1"/>
    </source>
</evidence>
<dbReference type="EMBL" id="DWWS01000040">
    <property type="protein sequence ID" value="HJC24212.1"/>
    <property type="molecule type" value="Genomic_DNA"/>
</dbReference>
<keyword evidence="1" id="KW-0805">Transcription regulation</keyword>
<evidence type="ECO:0000256" key="1">
    <source>
        <dbReference type="ARBA" id="ARBA00023015"/>
    </source>
</evidence>
<feature type="domain" description="HTH marR-type" evidence="4">
    <location>
        <begin position="7"/>
        <end position="139"/>
    </location>
</feature>
<dbReference type="Proteomes" id="UP000823891">
    <property type="component" value="Unassembled WGS sequence"/>
</dbReference>
<dbReference type="PROSITE" id="PS50995">
    <property type="entry name" value="HTH_MARR_2"/>
    <property type="match status" value="1"/>
</dbReference>
<gene>
    <name evidence="5" type="ORF">H9761_10980</name>
</gene>
<dbReference type="Gene3D" id="1.10.10.10">
    <property type="entry name" value="Winged helix-like DNA-binding domain superfamily/Winged helix DNA-binding domain"/>
    <property type="match status" value="1"/>
</dbReference>
<dbReference type="InterPro" id="IPR036388">
    <property type="entry name" value="WH-like_DNA-bd_sf"/>
</dbReference>
<protein>
    <submittedName>
        <fullName evidence="5">MarR family transcriptional regulator</fullName>
    </submittedName>
</protein>
<keyword evidence="3" id="KW-0804">Transcription</keyword>
<dbReference type="PRINTS" id="PR00598">
    <property type="entry name" value="HTHMARR"/>
</dbReference>
<evidence type="ECO:0000256" key="2">
    <source>
        <dbReference type="ARBA" id="ARBA00023125"/>
    </source>
</evidence>
<keyword evidence="2" id="KW-0238">DNA-binding</keyword>
<dbReference type="AlphaFoldDB" id="A0A9D2SR71"/>
<dbReference type="Pfam" id="PF01047">
    <property type="entry name" value="MarR"/>
    <property type="match status" value="1"/>
</dbReference>
<dbReference type="InterPro" id="IPR036390">
    <property type="entry name" value="WH_DNA-bd_sf"/>
</dbReference>
<name>A0A9D2SR71_9FIRM</name>
<dbReference type="PANTHER" id="PTHR33164">
    <property type="entry name" value="TRANSCRIPTIONAL REGULATOR, MARR FAMILY"/>
    <property type="match status" value="1"/>
</dbReference>
<evidence type="ECO:0000259" key="4">
    <source>
        <dbReference type="PROSITE" id="PS50995"/>
    </source>
</evidence>
<dbReference type="SUPFAM" id="SSF46785">
    <property type="entry name" value="Winged helix' DNA-binding domain"/>
    <property type="match status" value="1"/>
</dbReference>